<dbReference type="RefSeq" id="WP_203920189.1">
    <property type="nucleotide sequence ID" value="NZ_BONZ01000045.1"/>
</dbReference>
<dbReference type="NCBIfam" id="NF009902">
    <property type="entry name" value="PRK13365.1"/>
    <property type="match status" value="1"/>
</dbReference>
<evidence type="ECO:0000313" key="3">
    <source>
        <dbReference type="Proteomes" id="UP000642748"/>
    </source>
</evidence>
<comment type="caution">
    <text evidence="2">The sequence shown here is derived from an EMBL/GenBank/DDBJ whole genome shotgun (WGS) entry which is preliminary data.</text>
</comment>
<dbReference type="NCBIfam" id="NF009901">
    <property type="entry name" value="PRK13364.1"/>
    <property type="match status" value="1"/>
</dbReference>
<proteinExistence type="predicted"/>
<accession>A0A8J3QVJ6</accession>
<dbReference type="NCBIfam" id="NF009903">
    <property type="entry name" value="PRK13366.1"/>
    <property type="match status" value="1"/>
</dbReference>
<feature type="domain" description="Extradiol ring-cleavage dioxygenase class III enzyme subunit B" evidence="1">
    <location>
        <begin position="9"/>
        <end position="271"/>
    </location>
</feature>
<dbReference type="GO" id="GO:0008198">
    <property type="term" value="F:ferrous iron binding"/>
    <property type="evidence" value="ECO:0007669"/>
    <property type="project" value="InterPro"/>
</dbReference>
<dbReference type="Gene3D" id="3.40.830.10">
    <property type="entry name" value="LigB-like"/>
    <property type="match status" value="1"/>
</dbReference>
<dbReference type="AlphaFoldDB" id="A0A8J3QVJ6"/>
<reference evidence="2" key="1">
    <citation type="submission" date="2021-01" db="EMBL/GenBank/DDBJ databases">
        <title>Whole genome shotgun sequence of Rugosimonospora africana NBRC 104875.</title>
        <authorList>
            <person name="Komaki H."/>
            <person name="Tamura T."/>
        </authorList>
    </citation>
    <scope>NUCLEOTIDE SEQUENCE</scope>
    <source>
        <strain evidence="2">NBRC 104875</strain>
    </source>
</reference>
<dbReference type="SUPFAM" id="SSF53213">
    <property type="entry name" value="LigB-like"/>
    <property type="match status" value="1"/>
</dbReference>
<protein>
    <submittedName>
        <fullName evidence="2">Protocatechuate 4,5-dioxygenase subunit beta</fullName>
    </submittedName>
</protein>
<dbReference type="Proteomes" id="UP000642748">
    <property type="component" value="Unassembled WGS sequence"/>
</dbReference>
<gene>
    <name evidence="2" type="primary">pcaH_1</name>
    <name evidence="2" type="ORF">Raf01_47820</name>
</gene>
<dbReference type="GO" id="GO:0016702">
    <property type="term" value="F:oxidoreductase activity, acting on single donors with incorporation of molecular oxygen, incorporation of two atoms of oxygen"/>
    <property type="evidence" value="ECO:0007669"/>
    <property type="project" value="UniProtKB-ARBA"/>
</dbReference>
<name>A0A8J3QVJ6_9ACTN</name>
<evidence type="ECO:0000259" key="1">
    <source>
        <dbReference type="Pfam" id="PF02900"/>
    </source>
</evidence>
<evidence type="ECO:0000313" key="2">
    <source>
        <dbReference type="EMBL" id="GIH16610.1"/>
    </source>
</evidence>
<sequence length="295" mass="32293">MAEIIWGLATSHVPSIGAAMDYGKTEDAYWKPLFEGYAPAREWMAEHRPDVAVIIYNDHANAIDLDVVPTFAIGTGERFEVADEGWGRRQVPPVIGHPPLSEHLITRLVDDEFDITMLHDLDVDHGLTVPLSVYCPQPGASWPCRVVPLLVNVIQYPQPTAARCLKLGEALGRAIRSFPRDIKVAVFGTGGMSHQLAGARAGLINTRFDRMFLEKIETDPTSLAALSREQYVDQAGSEGIELIMWLVMRGALGDGLTRIHDTYHVPASNTAAALALFAVTDSGTPSAPMRSTLRR</sequence>
<dbReference type="Pfam" id="PF02900">
    <property type="entry name" value="LigB"/>
    <property type="match status" value="1"/>
</dbReference>
<dbReference type="EMBL" id="BONZ01000045">
    <property type="protein sequence ID" value="GIH16610.1"/>
    <property type="molecule type" value="Genomic_DNA"/>
</dbReference>
<organism evidence="2 3">
    <name type="scientific">Rugosimonospora africana</name>
    <dbReference type="NCBI Taxonomy" id="556532"/>
    <lineage>
        <taxon>Bacteria</taxon>
        <taxon>Bacillati</taxon>
        <taxon>Actinomycetota</taxon>
        <taxon>Actinomycetes</taxon>
        <taxon>Micromonosporales</taxon>
        <taxon>Micromonosporaceae</taxon>
        <taxon>Rugosimonospora</taxon>
    </lineage>
</organism>
<dbReference type="InterPro" id="IPR004183">
    <property type="entry name" value="Xdiol_dOase_suB"/>
</dbReference>
<keyword evidence="3" id="KW-1185">Reference proteome</keyword>